<evidence type="ECO:0000259" key="1">
    <source>
        <dbReference type="Pfam" id="PF12146"/>
    </source>
</evidence>
<sequence length="420" mass="46458">MSMSLPGRFPCDKTLSCPEFQGHWRPSRQDEEFWATSVKNEFKPSGSKIRLNCRCFPNIKASDAIVIIPGFNEPILKYVDTVHELYDAGFSVFLYDHRGQGLSDREPDLPREWHHNAHLDSYQDLVDDCHAFVSTLIKPTHTKVHVIGHSMGGLLAVNAVATNPALFKGGQVVLTAPMLDSVWGSTPRFMVTKIAPTLIALNFRQKLAPLPGGTLSWWDPDKPIDVALTHDAGRLTWYHALRSLNPRLASRGPTCGWIREQLKGQDEAMYKHAENFPNPVLLFTAEHDSFVKAPAHATFAALAPDCRRVFVPGAYHELLFEAPIYREPTLKAVIQWCQGSNEYGHRVPPVAPPLVLMGEDRKQPNNGAVMTSEAATQAAGNGGLVKVALSASFLVGFFAVLLHPGSSFGRSLSSVFRRHP</sequence>
<dbReference type="EMBL" id="HBGS01044915">
    <property type="protein sequence ID" value="CAD9456952.1"/>
    <property type="molecule type" value="Transcribed_RNA"/>
</dbReference>
<feature type="domain" description="Serine aminopeptidase S33" evidence="1">
    <location>
        <begin position="62"/>
        <end position="321"/>
    </location>
</feature>
<proteinExistence type="predicted"/>
<name>A0A7S2DK40_9STRA</name>
<protein>
    <recommendedName>
        <fullName evidence="1">Serine aminopeptidase S33 domain-containing protein</fullName>
    </recommendedName>
</protein>
<dbReference type="PANTHER" id="PTHR11614">
    <property type="entry name" value="PHOSPHOLIPASE-RELATED"/>
    <property type="match status" value="1"/>
</dbReference>
<accession>A0A7S2DK40</accession>
<organism evidence="2">
    <name type="scientific">Octactis speculum</name>
    <dbReference type="NCBI Taxonomy" id="3111310"/>
    <lineage>
        <taxon>Eukaryota</taxon>
        <taxon>Sar</taxon>
        <taxon>Stramenopiles</taxon>
        <taxon>Ochrophyta</taxon>
        <taxon>Dictyochophyceae</taxon>
        <taxon>Dictyochales</taxon>
        <taxon>Dictyochaceae</taxon>
        <taxon>Octactis</taxon>
    </lineage>
</organism>
<reference evidence="2" key="1">
    <citation type="submission" date="2021-01" db="EMBL/GenBank/DDBJ databases">
        <authorList>
            <person name="Corre E."/>
            <person name="Pelletier E."/>
            <person name="Niang G."/>
            <person name="Scheremetjew M."/>
            <person name="Finn R."/>
            <person name="Kale V."/>
            <person name="Holt S."/>
            <person name="Cochrane G."/>
            <person name="Meng A."/>
            <person name="Brown T."/>
            <person name="Cohen L."/>
        </authorList>
    </citation>
    <scope>NUCLEOTIDE SEQUENCE</scope>
    <source>
        <strain evidence="2">CCMP1381</strain>
    </source>
</reference>
<evidence type="ECO:0000313" key="2">
    <source>
        <dbReference type="EMBL" id="CAD9456952.1"/>
    </source>
</evidence>
<dbReference type="InterPro" id="IPR051044">
    <property type="entry name" value="MAG_DAG_Lipase"/>
</dbReference>
<dbReference type="Pfam" id="PF12146">
    <property type="entry name" value="Hydrolase_4"/>
    <property type="match status" value="1"/>
</dbReference>
<dbReference type="Gene3D" id="3.40.50.1820">
    <property type="entry name" value="alpha/beta hydrolase"/>
    <property type="match status" value="1"/>
</dbReference>
<dbReference type="SUPFAM" id="SSF53474">
    <property type="entry name" value="alpha/beta-Hydrolases"/>
    <property type="match status" value="1"/>
</dbReference>
<dbReference type="AlphaFoldDB" id="A0A7S2DK40"/>
<gene>
    <name evidence="2" type="ORF">DSPE1174_LOCUS23159</name>
</gene>
<dbReference type="InterPro" id="IPR022742">
    <property type="entry name" value="Hydrolase_4"/>
</dbReference>
<dbReference type="InterPro" id="IPR029058">
    <property type="entry name" value="AB_hydrolase_fold"/>
</dbReference>